<sequence length="130" mass="14199">MSLMSNLVLADGQAAPVNHTFVPAGRIPNGGLWEERVGVTPAGWATIRRTSERAAGKLTVHREKIAIVVPEVITDAYGNEQVVRYSSAEVRMNFHPNATTEERNTVRAYVEKVLAAAALGNQIRDLDPSY</sequence>
<evidence type="ECO:0000256" key="1">
    <source>
        <dbReference type="ARBA" id="ARBA00004328"/>
    </source>
</evidence>
<evidence type="ECO:0000313" key="5">
    <source>
        <dbReference type="Proteomes" id="UP000676662"/>
    </source>
</evidence>
<keyword evidence="2 4" id="KW-0167">Capsid protein</keyword>
<dbReference type="GO" id="GO:0019028">
    <property type="term" value="C:viral capsid"/>
    <property type="evidence" value="ECO:0007669"/>
    <property type="project" value="UniProtKB-KW"/>
</dbReference>
<comment type="subcellular location">
    <subcellularLocation>
        <location evidence="1">Virion</location>
    </subcellularLocation>
</comment>
<evidence type="ECO:0000256" key="3">
    <source>
        <dbReference type="ARBA" id="ARBA00022844"/>
    </source>
</evidence>
<reference evidence="4" key="1">
    <citation type="submission" date="2020-09" db="EMBL/GenBank/DDBJ databases">
        <title>Leviviricetes taxonomy.</title>
        <authorList>
            <person name="Stockdale S.R."/>
            <person name="Callanan J."/>
            <person name="Adriaenssens E.M."/>
            <person name="Kuhn J.H."/>
            <person name="Rumnieks J."/>
            <person name="Shkoporov A."/>
            <person name="Draper L.A."/>
            <person name="Ross P."/>
            <person name="Hill C."/>
        </authorList>
    </citation>
    <scope>NUCLEOTIDE SEQUENCE</scope>
</reference>
<dbReference type="KEGG" id="vg:80397991"/>
<evidence type="ECO:0000256" key="2">
    <source>
        <dbReference type="ARBA" id="ARBA00022561"/>
    </source>
</evidence>
<dbReference type="GeneID" id="80397991"/>
<dbReference type="InterPro" id="IPR015954">
    <property type="entry name" value="Phage_RNA-type_capsid"/>
</dbReference>
<dbReference type="EMBL" id="BK014100">
    <property type="protein sequence ID" value="DAD52427.1"/>
    <property type="molecule type" value="Genomic_RNA"/>
</dbReference>
<keyword evidence="5" id="KW-1185">Reference proteome</keyword>
<dbReference type="Gene3D" id="3.30.380.10">
    <property type="entry name" value="MS2 Viral Coat Protein"/>
    <property type="match status" value="1"/>
</dbReference>
<proteinExistence type="predicted"/>
<gene>
    <name evidence="4" type="primary">SRR5466725_10_2</name>
</gene>
<keyword evidence="3" id="KW-0946">Virion</keyword>
<accession>A0A8S5L4G5</accession>
<dbReference type="RefSeq" id="YP_010769079.1">
    <property type="nucleotide sequence ID" value="NC_073871.1"/>
</dbReference>
<protein>
    <submittedName>
        <fullName evidence="4">Coat protein</fullName>
    </submittedName>
</protein>
<organism evidence="4 5">
    <name type="scientific">ssRNA phage SRR5466725_10</name>
    <dbReference type="NCBI Taxonomy" id="2786408"/>
    <lineage>
        <taxon>Viruses</taxon>
        <taxon>Riboviria</taxon>
        <taxon>Orthornavirae</taxon>
        <taxon>Lenarviricota</taxon>
        <taxon>Leviviricetes</taxon>
        <taxon>Norzivirales</taxon>
        <taxon>Fiersviridae</taxon>
        <taxon>Bahscuvirus</taxon>
        <taxon>Bahscuvirus limivicinum</taxon>
    </lineage>
</organism>
<name>A0A8S5L4G5_9VIRU</name>
<evidence type="ECO:0000313" key="4">
    <source>
        <dbReference type="EMBL" id="DAD52427.1"/>
    </source>
</evidence>
<dbReference type="Proteomes" id="UP000676662">
    <property type="component" value="Segment"/>
</dbReference>
<dbReference type="SUPFAM" id="SSF55405">
    <property type="entry name" value="RNA bacteriophage capsid protein"/>
    <property type="match status" value="1"/>
</dbReference>